<dbReference type="Gene3D" id="3.40.190.10">
    <property type="entry name" value="Periplasmic binding protein-like II"/>
    <property type="match status" value="2"/>
</dbReference>
<gene>
    <name evidence="3" type="ORF">AArc1_0246</name>
</gene>
<reference evidence="4" key="1">
    <citation type="submission" date="2017-10" db="EMBL/GenBank/DDBJ databases">
        <title>Phenotypic and genomic properties of facultatively anaerobic sulfur-reducing natronoarchaea from hypersaline soda lakes.</title>
        <authorList>
            <person name="Sorokin D.Y."/>
            <person name="Kublanov I.V."/>
            <person name="Roman P."/>
            <person name="Sinninghe Damste J.S."/>
            <person name="Golyshin P.N."/>
            <person name="Rojo D."/>
            <person name="Ciordia S."/>
            <person name="Mena Md.C."/>
            <person name="Ferrer M."/>
            <person name="Messina E."/>
            <person name="Smedile F."/>
            <person name="La Spada G."/>
            <person name="La Cono V."/>
            <person name="Yakimov M.M."/>
        </authorList>
    </citation>
    <scope>NUCLEOTIDE SEQUENCE [LARGE SCALE GENOMIC DNA]</scope>
    <source>
        <strain evidence="4">AArc1</strain>
    </source>
</reference>
<evidence type="ECO:0000259" key="2">
    <source>
        <dbReference type="Pfam" id="PF12849"/>
    </source>
</evidence>
<sequence>MCYRNDEVMAPSHNKRGSGITRRTAIATIGGVGALSLAGCTGGGDEDGLSGTIPASGSNTVAPITQVAAEDFEAEYPNAQVNVEPEGTGAGFQEFCQANSAFQSASREITDEEIDLCGENNVEYTHYTVGQDTLAVGVHEDNDWCDEITLDELNQIWEFESDVEQWSDVRDEWPDEDIALHARDSASGTFDYFTENINGEMGNIRDDYSATSQTDEIWDAVEDNEYAMGWGGVGHLRSLQEQGGTLQTVNVESDMDGDFYPPEEQYIEGGEYSPLARPLFFYFNHAELEENPDLIASFARFYINNQHEFAQEVDFYMATDEDLVANHDQLDSVLEEIGENPDDVTVERQDP</sequence>
<dbReference type="KEGG" id="nan:AArc1_0246"/>
<name>A0A346PAP5_9EURY</name>
<dbReference type="EMBL" id="CP024047">
    <property type="protein sequence ID" value="AXR76590.1"/>
    <property type="molecule type" value="Genomic_DNA"/>
</dbReference>
<evidence type="ECO:0000313" key="3">
    <source>
        <dbReference type="EMBL" id="AXR76590.1"/>
    </source>
</evidence>
<keyword evidence="1" id="KW-0732">Signal</keyword>
<dbReference type="AlphaFoldDB" id="A0A346PAP5"/>
<protein>
    <submittedName>
        <fullName evidence="3">ABC-type phosphate transport system, periplasmiccomponent</fullName>
    </submittedName>
</protein>
<dbReference type="SUPFAM" id="SSF53850">
    <property type="entry name" value="Periplasmic binding protein-like II"/>
    <property type="match status" value="1"/>
</dbReference>
<dbReference type="Proteomes" id="UP000258707">
    <property type="component" value="Chromosome"/>
</dbReference>
<evidence type="ECO:0000256" key="1">
    <source>
        <dbReference type="ARBA" id="ARBA00022729"/>
    </source>
</evidence>
<dbReference type="Pfam" id="PF12849">
    <property type="entry name" value="PBP_like_2"/>
    <property type="match status" value="1"/>
</dbReference>
<dbReference type="CDD" id="cd13654">
    <property type="entry name" value="PBP2_phosphate_like_2"/>
    <property type="match status" value="1"/>
</dbReference>
<proteinExistence type="predicted"/>
<feature type="domain" description="PBP" evidence="2">
    <location>
        <begin position="49"/>
        <end position="304"/>
    </location>
</feature>
<organism evidence="3 4">
    <name type="scientific">Natrarchaeobaculum sulfurireducens</name>
    <dbReference type="NCBI Taxonomy" id="2044521"/>
    <lineage>
        <taxon>Archaea</taxon>
        <taxon>Methanobacteriati</taxon>
        <taxon>Methanobacteriota</taxon>
        <taxon>Stenosarchaea group</taxon>
        <taxon>Halobacteria</taxon>
        <taxon>Halobacteriales</taxon>
        <taxon>Natrialbaceae</taxon>
        <taxon>Natrarchaeobaculum</taxon>
    </lineage>
</organism>
<accession>A0A346PAP5</accession>
<evidence type="ECO:0000313" key="4">
    <source>
        <dbReference type="Proteomes" id="UP000258707"/>
    </source>
</evidence>
<dbReference type="PANTHER" id="PTHR30570:SF1">
    <property type="entry name" value="PHOSPHATE-BINDING PROTEIN PSTS"/>
    <property type="match status" value="1"/>
</dbReference>
<dbReference type="PANTHER" id="PTHR30570">
    <property type="entry name" value="PERIPLASMIC PHOSPHATE BINDING COMPONENT OF PHOSPHATE ABC TRANSPORTER"/>
    <property type="match status" value="1"/>
</dbReference>
<dbReference type="InterPro" id="IPR024370">
    <property type="entry name" value="PBP_domain"/>
</dbReference>
<dbReference type="InterPro" id="IPR050811">
    <property type="entry name" value="Phosphate_ABC_transporter"/>
</dbReference>